<proteinExistence type="predicted"/>
<evidence type="ECO:0000313" key="3">
    <source>
        <dbReference type="Proteomes" id="UP001175228"/>
    </source>
</evidence>
<dbReference type="SUPFAM" id="SSF81301">
    <property type="entry name" value="Nucleotidyltransferase"/>
    <property type="match status" value="1"/>
</dbReference>
<protein>
    <submittedName>
        <fullName evidence="2">Uncharacterized protein</fullName>
    </submittedName>
</protein>
<comment type="caution">
    <text evidence="2">The sequence shown here is derived from an EMBL/GenBank/DDBJ whole genome shotgun (WGS) entry which is preliminary data.</text>
</comment>
<feature type="region of interest" description="Disordered" evidence="1">
    <location>
        <begin position="222"/>
        <end position="242"/>
    </location>
</feature>
<organism evidence="2 3">
    <name type="scientific">Armillaria luteobubalina</name>
    <dbReference type="NCBI Taxonomy" id="153913"/>
    <lineage>
        <taxon>Eukaryota</taxon>
        <taxon>Fungi</taxon>
        <taxon>Dikarya</taxon>
        <taxon>Basidiomycota</taxon>
        <taxon>Agaricomycotina</taxon>
        <taxon>Agaricomycetes</taxon>
        <taxon>Agaricomycetidae</taxon>
        <taxon>Agaricales</taxon>
        <taxon>Marasmiineae</taxon>
        <taxon>Physalacriaceae</taxon>
        <taxon>Armillaria</taxon>
    </lineage>
</organism>
<dbReference type="InterPro" id="IPR043519">
    <property type="entry name" value="NT_sf"/>
</dbReference>
<name>A0AA39UL32_9AGAR</name>
<evidence type="ECO:0000256" key="1">
    <source>
        <dbReference type="SAM" id="MobiDB-lite"/>
    </source>
</evidence>
<accession>A0AA39UL32</accession>
<sequence>MGGKNARFRATVIHAAARAAQAPLKRWGVSSVVGADLAWYLLLDSPSAIKEWKLEISVQKYQGSVFSLAQRLAATDPRFSILVETPTVMLYTHDVLHDGSLLKKRSCDIILIDAMWPFTTRIKDVACFPFQTLLFQRMNMYRTTPDSQLEHQMLQDVAASKAYLASKTSIRSGGIRAKDEAKFNALCNVLCTAIPDAEETFNTLGIEDSSLAMNNLKIANAGVDERNTRPQSSPGSSFPNEASTTLAVGARASTPETSPTGPVIRTQGYRAVVFRAAEEVIRILYEAEYTVAILGSTACYLYGNGRLPKDIDILVSSHHCDREKLKEFIVAENPNFYLIDAKKPEDRWKVLWYRDRGVDGKFDKTKVDILTPGGTTSSDGLPVVPMSILLLHKLQGWRDNMQSEDPRFWAKYDADVGDVCSLLRILFDGMSRKDKKNLTHWKRFALERFDEEFRDATEDRVECFCRLYPAFRDMWQKLGW</sequence>
<reference evidence="2" key="1">
    <citation type="submission" date="2023-06" db="EMBL/GenBank/DDBJ databases">
        <authorList>
            <consortium name="Lawrence Berkeley National Laboratory"/>
            <person name="Ahrendt S."/>
            <person name="Sahu N."/>
            <person name="Indic B."/>
            <person name="Wong-Bajracharya J."/>
            <person name="Merenyi Z."/>
            <person name="Ke H.-M."/>
            <person name="Monk M."/>
            <person name="Kocsube S."/>
            <person name="Drula E."/>
            <person name="Lipzen A."/>
            <person name="Balint B."/>
            <person name="Henrissat B."/>
            <person name="Andreopoulos B."/>
            <person name="Martin F.M."/>
            <person name="Harder C.B."/>
            <person name="Rigling D."/>
            <person name="Ford K.L."/>
            <person name="Foster G.D."/>
            <person name="Pangilinan J."/>
            <person name="Papanicolaou A."/>
            <person name="Barry K."/>
            <person name="LaButti K."/>
            <person name="Viragh M."/>
            <person name="Koriabine M."/>
            <person name="Yan M."/>
            <person name="Riley R."/>
            <person name="Champramary S."/>
            <person name="Plett K.L."/>
            <person name="Tsai I.J."/>
            <person name="Slot J."/>
            <person name="Sipos G."/>
            <person name="Plett J."/>
            <person name="Nagy L.G."/>
            <person name="Grigoriev I.V."/>
        </authorList>
    </citation>
    <scope>NUCLEOTIDE SEQUENCE</scope>
    <source>
        <strain evidence="2">HWK02</strain>
    </source>
</reference>
<evidence type="ECO:0000313" key="2">
    <source>
        <dbReference type="EMBL" id="KAK0492403.1"/>
    </source>
</evidence>
<keyword evidence="3" id="KW-1185">Reference proteome</keyword>
<gene>
    <name evidence="2" type="ORF">EDD18DRAFT_1184416</name>
</gene>
<dbReference type="Gene3D" id="3.30.460.40">
    <property type="match status" value="1"/>
</dbReference>
<dbReference type="Proteomes" id="UP001175228">
    <property type="component" value="Unassembled WGS sequence"/>
</dbReference>
<feature type="compositionally biased region" description="Polar residues" evidence="1">
    <location>
        <begin position="229"/>
        <end position="242"/>
    </location>
</feature>
<dbReference type="AlphaFoldDB" id="A0AA39UL32"/>
<dbReference type="EMBL" id="JAUEPU010000030">
    <property type="protein sequence ID" value="KAK0492403.1"/>
    <property type="molecule type" value="Genomic_DNA"/>
</dbReference>